<comment type="caution">
    <text evidence="1">The sequence shown here is derived from an EMBL/GenBank/DDBJ whole genome shotgun (WGS) entry which is preliminary data.</text>
</comment>
<dbReference type="EMBL" id="CM043018">
    <property type="protein sequence ID" value="KAI4463973.1"/>
    <property type="molecule type" value="Genomic_DNA"/>
</dbReference>
<name>A0ACB9TAT9_HOLOL</name>
<protein>
    <submittedName>
        <fullName evidence="1">Uncharacterized protein</fullName>
    </submittedName>
</protein>
<proteinExistence type="predicted"/>
<evidence type="ECO:0000313" key="2">
    <source>
        <dbReference type="Proteomes" id="UP001056778"/>
    </source>
</evidence>
<dbReference type="Proteomes" id="UP001056778">
    <property type="component" value="Chromosome 4"/>
</dbReference>
<keyword evidence="2" id="KW-1185">Reference proteome</keyword>
<evidence type="ECO:0000313" key="1">
    <source>
        <dbReference type="EMBL" id="KAI4463973.1"/>
    </source>
</evidence>
<reference evidence="1" key="1">
    <citation type="submission" date="2022-04" db="EMBL/GenBank/DDBJ databases">
        <title>Chromosome-scale genome assembly of Holotrichia oblita Faldermann.</title>
        <authorList>
            <person name="Rongchong L."/>
        </authorList>
    </citation>
    <scope>NUCLEOTIDE SEQUENCE</scope>
    <source>
        <strain evidence="1">81SQS9</strain>
    </source>
</reference>
<sequence length="132" mass="14813">MPPYTHRQQNSSSYRNHGIQSPFSSPATETTVQQMYSHKSSSYPNMQKNSSAAAHRHSVGSIALTNIFQSTIPMQNMQLFGSDTQHNTNGHHVRFQDAEHETKSKKTLLKNVDIESSLESLCLQMMEHALGP</sequence>
<gene>
    <name evidence="1" type="ORF">MML48_4g00011993</name>
</gene>
<organism evidence="1 2">
    <name type="scientific">Holotrichia oblita</name>
    <name type="common">Chafer beetle</name>
    <dbReference type="NCBI Taxonomy" id="644536"/>
    <lineage>
        <taxon>Eukaryota</taxon>
        <taxon>Metazoa</taxon>
        <taxon>Ecdysozoa</taxon>
        <taxon>Arthropoda</taxon>
        <taxon>Hexapoda</taxon>
        <taxon>Insecta</taxon>
        <taxon>Pterygota</taxon>
        <taxon>Neoptera</taxon>
        <taxon>Endopterygota</taxon>
        <taxon>Coleoptera</taxon>
        <taxon>Polyphaga</taxon>
        <taxon>Scarabaeiformia</taxon>
        <taxon>Scarabaeidae</taxon>
        <taxon>Melolonthinae</taxon>
        <taxon>Holotrichia</taxon>
    </lineage>
</organism>
<accession>A0ACB9TAT9</accession>